<evidence type="ECO:0000313" key="2">
    <source>
        <dbReference type="EMBL" id="DAF55077.1"/>
    </source>
</evidence>
<name>A0A8S5SVH5_9CAUD</name>
<feature type="transmembrane region" description="Helical" evidence="1">
    <location>
        <begin position="12"/>
        <end position="30"/>
    </location>
</feature>
<accession>A0A8S5SVH5</accession>
<dbReference type="EMBL" id="BK032686">
    <property type="protein sequence ID" value="DAF55077.1"/>
    <property type="molecule type" value="Genomic_DNA"/>
</dbReference>
<organism evidence="2">
    <name type="scientific">Siphoviridae sp. ctDOT22</name>
    <dbReference type="NCBI Taxonomy" id="2827812"/>
    <lineage>
        <taxon>Viruses</taxon>
        <taxon>Duplodnaviria</taxon>
        <taxon>Heunggongvirae</taxon>
        <taxon>Uroviricota</taxon>
        <taxon>Caudoviricetes</taxon>
    </lineage>
</organism>
<keyword evidence="1" id="KW-0812">Transmembrane</keyword>
<proteinExistence type="predicted"/>
<reference evidence="2" key="1">
    <citation type="journal article" date="2021" name="Proc. Natl. Acad. Sci. U.S.A.">
        <title>A Catalog of Tens of Thousands of Viruses from Human Metagenomes Reveals Hidden Associations with Chronic Diseases.</title>
        <authorList>
            <person name="Tisza M.J."/>
            <person name="Buck C.B."/>
        </authorList>
    </citation>
    <scope>NUCLEOTIDE SEQUENCE</scope>
    <source>
        <strain evidence="2">CtDOT22</strain>
    </source>
</reference>
<sequence>MIYPVKVKRQSDLIPVIVGGATGIGSGFLANKFSGSNKTYNALRYGVSGGLAGFGASKLIKDHLDDKKAHKYYEENISPLKKRVNSLESILDKGSRFGFLNESDKLGLREELKTKRDLLKSNEETHLKMPRSSNNSFKIGVGTLAGCLGIPLFT</sequence>
<keyword evidence="1" id="KW-1133">Transmembrane helix</keyword>
<evidence type="ECO:0000256" key="1">
    <source>
        <dbReference type="SAM" id="Phobius"/>
    </source>
</evidence>
<protein>
    <submittedName>
        <fullName evidence="2">Uncharacterized protein</fullName>
    </submittedName>
</protein>
<keyword evidence="1" id="KW-0472">Membrane</keyword>